<sequence>MRKQCRRKVWALVNPIQHAIEGAAITPDEKLNQLKLRELAAIEAFAKGKATVREWQDIVHMANLCELMAANGVGPEAARDCAALQAHMVEAAKRYERTKKMGATGEGLQAMRSVFEYHHLQRTSISRGEYERFIGELKNRVKSKAPEVVVI</sequence>
<accession>A0A7W8HGQ0</accession>
<evidence type="ECO:0000313" key="2">
    <source>
        <dbReference type="Proteomes" id="UP000532440"/>
    </source>
</evidence>
<protein>
    <submittedName>
        <fullName evidence="1">Uncharacterized protein</fullName>
    </submittedName>
</protein>
<gene>
    <name evidence="1" type="ORF">HNQ70_001547</name>
</gene>
<dbReference type="EMBL" id="JACHGB010000003">
    <property type="protein sequence ID" value="MBB5271537.1"/>
    <property type="molecule type" value="Genomic_DNA"/>
</dbReference>
<dbReference type="RefSeq" id="WP_183965995.1">
    <property type="nucleotide sequence ID" value="NZ_BAABEW010000001.1"/>
</dbReference>
<dbReference type="Proteomes" id="UP000532440">
    <property type="component" value="Unassembled WGS sequence"/>
</dbReference>
<reference evidence="1 2" key="1">
    <citation type="submission" date="2020-08" db="EMBL/GenBank/DDBJ databases">
        <title>Genomic Encyclopedia of Type Strains, Phase IV (KMG-IV): sequencing the most valuable type-strain genomes for metagenomic binning, comparative biology and taxonomic classification.</title>
        <authorList>
            <person name="Goeker M."/>
        </authorList>
    </citation>
    <scope>NUCLEOTIDE SEQUENCE [LARGE SCALE GENOMIC DNA]</scope>
    <source>
        <strain evidence="1 2">DSM 29781</strain>
    </source>
</reference>
<evidence type="ECO:0000313" key="1">
    <source>
        <dbReference type="EMBL" id="MBB5271537.1"/>
    </source>
</evidence>
<dbReference type="AlphaFoldDB" id="A0A7W8HGQ0"/>
<name>A0A7W8HGQ0_9BURK</name>
<keyword evidence="2" id="KW-1185">Reference proteome</keyword>
<comment type="caution">
    <text evidence="1">The sequence shown here is derived from an EMBL/GenBank/DDBJ whole genome shotgun (WGS) entry which is preliminary data.</text>
</comment>
<proteinExistence type="predicted"/>
<organism evidence="1 2">
    <name type="scientific">Quisquiliibacterium transsilvanicum</name>
    <dbReference type="NCBI Taxonomy" id="1549638"/>
    <lineage>
        <taxon>Bacteria</taxon>
        <taxon>Pseudomonadati</taxon>
        <taxon>Pseudomonadota</taxon>
        <taxon>Betaproteobacteria</taxon>
        <taxon>Burkholderiales</taxon>
        <taxon>Burkholderiaceae</taxon>
        <taxon>Quisquiliibacterium</taxon>
    </lineage>
</organism>